<evidence type="ECO:0000313" key="1">
    <source>
        <dbReference type="EMBL" id="PKF69152.1"/>
    </source>
</evidence>
<sequence>MMWRILWAVTTEAHKGLEKGTDIFKKMPAYPWADAVGVQRVGGWGNRDGNEVLDYLSNL</sequence>
<dbReference type="AlphaFoldDB" id="A0A2N0X8W3"/>
<reference evidence="1 2" key="1">
    <citation type="submission" date="2017-12" db="EMBL/GenBank/DDBJ databases">
        <title>Corynebacterium mastitidis 16-1433 Genome.</title>
        <authorList>
            <person name="Gulvik C.A."/>
        </authorList>
    </citation>
    <scope>NUCLEOTIDE SEQUENCE [LARGE SCALE GENOMIC DNA]</scope>
    <source>
        <strain evidence="1 2">16-1433</strain>
    </source>
</reference>
<protein>
    <submittedName>
        <fullName evidence="1">Uncharacterized protein</fullName>
    </submittedName>
</protein>
<comment type="caution">
    <text evidence="1">The sequence shown here is derived from an EMBL/GenBank/DDBJ whole genome shotgun (WGS) entry which is preliminary data.</text>
</comment>
<proteinExistence type="predicted"/>
<dbReference type="EMBL" id="PJAF01000006">
    <property type="protein sequence ID" value="PKF69152.1"/>
    <property type="molecule type" value="Genomic_DNA"/>
</dbReference>
<name>A0A2N0X8W3_9CORY</name>
<evidence type="ECO:0000313" key="2">
    <source>
        <dbReference type="Proteomes" id="UP000233249"/>
    </source>
</evidence>
<organism evidence="1 2">
    <name type="scientific">Corynebacterium mastitidis</name>
    <dbReference type="NCBI Taxonomy" id="161890"/>
    <lineage>
        <taxon>Bacteria</taxon>
        <taxon>Bacillati</taxon>
        <taxon>Actinomycetota</taxon>
        <taxon>Actinomycetes</taxon>
        <taxon>Mycobacteriales</taxon>
        <taxon>Corynebacteriaceae</taxon>
        <taxon>Corynebacterium</taxon>
    </lineage>
</organism>
<gene>
    <name evidence="1" type="ORF">CXB45_03130</name>
</gene>
<dbReference type="STRING" id="1121365.GCA_000375365_02210"/>
<dbReference type="Proteomes" id="UP000233249">
    <property type="component" value="Unassembled WGS sequence"/>
</dbReference>
<accession>A0A2N0X8W3</accession>